<accession>A0A7I4Z339</accession>
<organism evidence="3 4">
    <name type="scientific">Haemonchus contortus</name>
    <name type="common">Barber pole worm</name>
    <dbReference type="NCBI Taxonomy" id="6289"/>
    <lineage>
        <taxon>Eukaryota</taxon>
        <taxon>Metazoa</taxon>
        <taxon>Ecdysozoa</taxon>
        <taxon>Nematoda</taxon>
        <taxon>Chromadorea</taxon>
        <taxon>Rhabditida</taxon>
        <taxon>Rhabditina</taxon>
        <taxon>Rhabditomorpha</taxon>
        <taxon>Strongyloidea</taxon>
        <taxon>Trichostrongylidae</taxon>
        <taxon>Haemonchus</taxon>
    </lineage>
</organism>
<dbReference type="GO" id="GO:0005634">
    <property type="term" value="C:nucleus"/>
    <property type="evidence" value="ECO:0007669"/>
    <property type="project" value="UniProtKB-SubCell"/>
</dbReference>
<feature type="transmembrane region" description="Helical" evidence="2">
    <location>
        <begin position="75"/>
        <end position="97"/>
    </location>
</feature>
<protein>
    <submittedName>
        <fullName evidence="4">Helix-turn-helix domain-containing protein</fullName>
    </submittedName>
</protein>
<evidence type="ECO:0000256" key="2">
    <source>
        <dbReference type="SAM" id="Phobius"/>
    </source>
</evidence>
<keyword evidence="2" id="KW-0472">Membrane</keyword>
<dbReference type="SUPFAM" id="SSF46689">
    <property type="entry name" value="Homeodomain-like"/>
    <property type="match status" value="1"/>
</dbReference>
<feature type="transmembrane region" description="Helical" evidence="2">
    <location>
        <begin position="103"/>
        <end position="121"/>
    </location>
</feature>
<dbReference type="OrthoDB" id="5865845at2759"/>
<keyword evidence="3" id="KW-1185">Reference proteome</keyword>
<dbReference type="Pfam" id="PF13384">
    <property type="entry name" value="HTH_23"/>
    <property type="match status" value="1"/>
</dbReference>
<dbReference type="AlphaFoldDB" id="A0A7I4Z339"/>
<evidence type="ECO:0000313" key="4">
    <source>
        <dbReference type="WBParaSite" id="HCON_00176480-00001"/>
    </source>
</evidence>
<name>A0A7I4Z339_HAECO</name>
<keyword evidence="2" id="KW-0812">Transmembrane</keyword>
<dbReference type="InterPro" id="IPR036388">
    <property type="entry name" value="WH-like_DNA-bd_sf"/>
</dbReference>
<dbReference type="Gene3D" id="1.10.10.10">
    <property type="entry name" value="Winged helix-like DNA-binding domain superfamily/Winged helix DNA-binding domain"/>
    <property type="match status" value="1"/>
</dbReference>
<sequence length="123" mass="14217">MVQVCTSCEEIARLASGGMKNTAIASKLRISLRTVQKIVKQWKSGGHVLTKPGRERKRTVNTRRMRGIIKNRIDLCMYGMYVWMVCMDGMYGWYVWMVCMDGMYGWYVCMVCMSICLSVYLSI</sequence>
<keyword evidence="2" id="KW-1133">Transmembrane helix</keyword>
<proteinExistence type="predicted"/>
<dbReference type="Proteomes" id="UP000025227">
    <property type="component" value="Unplaced"/>
</dbReference>
<comment type="subcellular location">
    <subcellularLocation>
        <location evidence="1">Nucleus</location>
    </subcellularLocation>
</comment>
<evidence type="ECO:0000256" key="1">
    <source>
        <dbReference type="ARBA" id="ARBA00004123"/>
    </source>
</evidence>
<dbReference type="WBParaSite" id="HCON_00176480-00001">
    <property type="protein sequence ID" value="HCON_00176480-00001"/>
    <property type="gene ID" value="HCON_00176480"/>
</dbReference>
<reference evidence="4" key="1">
    <citation type="submission" date="2020-12" db="UniProtKB">
        <authorList>
            <consortium name="WormBaseParasite"/>
        </authorList>
    </citation>
    <scope>IDENTIFICATION</scope>
    <source>
        <strain evidence="4">MHco3</strain>
    </source>
</reference>
<evidence type="ECO:0000313" key="3">
    <source>
        <dbReference type="Proteomes" id="UP000025227"/>
    </source>
</evidence>
<dbReference type="InterPro" id="IPR009057">
    <property type="entry name" value="Homeodomain-like_sf"/>
</dbReference>